<reference evidence="2 3" key="1">
    <citation type="submission" date="2017-02" db="EMBL/GenBank/DDBJ databases">
        <authorList>
            <person name="Peterson S.W."/>
        </authorList>
    </citation>
    <scope>NUCLEOTIDE SEQUENCE [LARGE SCALE GENOMIC DNA]</scope>
    <source>
        <strain evidence="2 3">DSM 22323</strain>
    </source>
</reference>
<feature type="transmembrane region" description="Helical" evidence="1">
    <location>
        <begin position="200"/>
        <end position="226"/>
    </location>
</feature>
<feature type="transmembrane region" description="Helical" evidence="1">
    <location>
        <begin position="14"/>
        <end position="34"/>
    </location>
</feature>
<accession>A0A1T5CSU1</accession>
<dbReference type="Proteomes" id="UP000191112">
    <property type="component" value="Unassembled WGS sequence"/>
</dbReference>
<sequence length="293" mass="33893">MHPFSVSFEVIDNIFIQILTILAALFIAWTWFYYQNHRPMFQCIGGAIIGGIISYFVALLFFGIIGSFYTIIKDELNPNKQTATIVNYDTFTSTSQDSNRRTISRRTRTNTYYKPTLEYRDKNGNIRQVKGDVSFSKSNQKPVGSVVKVIVEDNKVRMQETPIKTFAFVMNIIVLAFMFMFYFIFYTFAKTGGFEDSSNILLLIFAYVVFPIAFFVLIYLFLNIGYDYFILSERYTSFGGAIICTGLGFFLVLCIYGFIKYKIEYAAKKKKKALKKLEKKAKKEREKANAIQH</sequence>
<name>A0A1T5CSU1_9FLAO</name>
<dbReference type="EMBL" id="FUYZ01000001">
    <property type="protein sequence ID" value="SKB62467.1"/>
    <property type="molecule type" value="Genomic_DNA"/>
</dbReference>
<protein>
    <submittedName>
        <fullName evidence="2">Uncharacterized protein</fullName>
    </submittedName>
</protein>
<feature type="transmembrane region" description="Helical" evidence="1">
    <location>
        <begin position="166"/>
        <end position="188"/>
    </location>
</feature>
<keyword evidence="1" id="KW-0472">Membrane</keyword>
<gene>
    <name evidence="2" type="ORF">SAMN05660477_00311</name>
</gene>
<keyword evidence="1" id="KW-0812">Transmembrane</keyword>
<evidence type="ECO:0000313" key="2">
    <source>
        <dbReference type="EMBL" id="SKB62467.1"/>
    </source>
</evidence>
<dbReference type="STRING" id="619805.SAMN05660477_00311"/>
<feature type="transmembrane region" description="Helical" evidence="1">
    <location>
        <begin position="238"/>
        <end position="259"/>
    </location>
</feature>
<dbReference type="AlphaFoldDB" id="A0A1T5CSU1"/>
<keyword evidence="1" id="KW-1133">Transmembrane helix</keyword>
<keyword evidence="3" id="KW-1185">Reference proteome</keyword>
<evidence type="ECO:0000313" key="3">
    <source>
        <dbReference type="Proteomes" id="UP000191112"/>
    </source>
</evidence>
<dbReference type="RefSeq" id="WP_079665611.1">
    <property type="nucleotide sequence ID" value="NZ_FUYZ01000001.1"/>
</dbReference>
<dbReference type="OrthoDB" id="1253127at2"/>
<feature type="transmembrane region" description="Helical" evidence="1">
    <location>
        <begin position="46"/>
        <end position="72"/>
    </location>
</feature>
<evidence type="ECO:0000256" key="1">
    <source>
        <dbReference type="SAM" id="Phobius"/>
    </source>
</evidence>
<proteinExistence type="predicted"/>
<organism evidence="2 3">
    <name type="scientific">Soonwooa buanensis</name>
    <dbReference type="NCBI Taxonomy" id="619805"/>
    <lineage>
        <taxon>Bacteria</taxon>
        <taxon>Pseudomonadati</taxon>
        <taxon>Bacteroidota</taxon>
        <taxon>Flavobacteriia</taxon>
        <taxon>Flavobacteriales</taxon>
        <taxon>Weeksellaceae</taxon>
        <taxon>Chryseobacterium group</taxon>
        <taxon>Soonwooa</taxon>
    </lineage>
</organism>